<proteinExistence type="inferred from homology"/>
<evidence type="ECO:0000256" key="4">
    <source>
        <dbReference type="ARBA" id="ARBA00022723"/>
    </source>
</evidence>
<dbReference type="GO" id="GO:0000785">
    <property type="term" value="C:chromatin"/>
    <property type="evidence" value="ECO:0007669"/>
    <property type="project" value="UniProtKB-ARBA"/>
</dbReference>
<feature type="binding site" evidence="11">
    <location>
        <position position="814"/>
    </location>
    <ligand>
        <name>Zn(2+)</name>
        <dbReference type="ChEBI" id="CHEBI:29105"/>
        <label>2</label>
    </ligand>
</feature>
<feature type="region of interest" description="Disordered" evidence="13">
    <location>
        <begin position="486"/>
        <end position="513"/>
    </location>
</feature>
<evidence type="ECO:0000313" key="16">
    <source>
        <dbReference type="Proteomes" id="UP000186601"/>
    </source>
</evidence>
<dbReference type="EMBL" id="MLYV02001160">
    <property type="protein sequence ID" value="PSR72509.1"/>
    <property type="molecule type" value="Genomic_DNA"/>
</dbReference>
<evidence type="ECO:0000256" key="8">
    <source>
        <dbReference type="ARBA" id="ARBA00023163"/>
    </source>
</evidence>
<evidence type="ECO:0000256" key="6">
    <source>
        <dbReference type="ARBA" id="ARBA00022833"/>
    </source>
</evidence>
<feature type="binding site" evidence="11">
    <location>
        <position position="844"/>
    </location>
    <ligand>
        <name>Zn(2+)</name>
        <dbReference type="ChEBI" id="CHEBI:29105"/>
        <label>2</label>
    </ligand>
</feature>
<dbReference type="STRING" id="98765.A0A2R6NJG2"/>
<evidence type="ECO:0000256" key="12">
    <source>
        <dbReference type="SAM" id="Coils"/>
    </source>
</evidence>
<dbReference type="Gene3D" id="3.30.40.10">
    <property type="entry name" value="Zinc/RING finger domain, C3HC4 (zinc finger)"/>
    <property type="match status" value="1"/>
</dbReference>
<evidence type="ECO:0000256" key="2">
    <source>
        <dbReference type="ARBA" id="ARBA00010210"/>
    </source>
</evidence>
<feature type="binding site" evidence="11">
    <location>
        <position position="828"/>
    </location>
    <ligand>
        <name>Zn(2+)</name>
        <dbReference type="ChEBI" id="CHEBI:29105"/>
        <label>1</label>
    </ligand>
</feature>
<feature type="binding site" evidence="11">
    <location>
        <position position="841"/>
    </location>
    <ligand>
        <name>Zn(2+)</name>
        <dbReference type="ChEBI" id="CHEBI:29105"/>
        <label>2</label>
    </ligand>
</feature>
<comment type="caution">
    <text evidence="15">The sequence shown here is derived from an EMBL/GenBank/DDBJ whole genome shotgun (WGS) entry which is preliminary data.</text>
</comment>
<reference evidence="15 16" key="1">
    <citation type="submission" date="2018-02" db="EMBL/GenBank/DDBJ databases">
        <title>Genome sequence of the basidiomycete white-rot fungus Phlebia centrifuga.</title>
        <authorList>
            <person name="Granchi Z."/>
            <person name="Peng M."/>
            <person name="de Vries R.P."/>
            <person name="Hilden K."/>
            <person name="Makela M.R."/>
            <person name="Grigoriev I."/>
            <person name="Riley R."/>
        </authorList>
    </citation>
    <scope>NUCLEOTIDE SEQUENCE [LARGE SCALE GENOMIC DNA]</scope>
    <source>
        <strain evidence="15 16">FBCC195</strain>
    </source>
</reference>
<protein>
    <recommendedName>
        <fullName evidence="14">Zinc finger PHD-type domain-containing protein</fullName>
    </recommendedName>
</protein>
<feature type="compositionally biased region" description="Basic and acidic residues" evidence="13">
    <location>
        <begin position="677"/>
        <end position="687"/>
    </location>
</feature>
<keyword evidence="16" id="KW-1185">Reference proteome</keyword>
<dbReference type="GO" id="GO:0008270">
    <property type="term" value="F:zinc ion binding"/>
    <property type="evidence" value="ECO:0007669"/>
    <property type="project" value="UniProtKB-KW"/>
</dbReference>
<evidence type="ECO:0000256" key="11">
    <source>
        <dbReference type="PIRSR" id="PIRSR628651-51"/>
    </source>
</evidence>
<feature type="binding site" evidence="11">
    <location>
        <position position="819"/>
    </location>
    <ligand>
        <name>Zn(2+)</name>
        <dbReference type="ChEBI" id="CHEBI:29105"/>
        <label>2</label>
    </ligand>
</feature>
<feature type="compositionally biased region" description="Low complexity" evidence="13">
    <location>
        <begin position="567"/>
        <end position="578"/>
    </location>
</feature>
<dbReference type="InterPro" id="IPR019786">
    <property type="entry name" value="Zinc_finger_PHD-type_CS"/>
</dbReference>
<dbReference type="Proteomes" id="UP000186601">
    <property type="component" value="Unassembled WGS sequence"/>
</dbReference>
<feature type="coiled-coil region" evidence="12">
    <location>
        <begin position="264"/>
        <end position="298"/>
    </location>
</feature>
<keyword evidence="7" id="KW-0805">Transcription regulation</keyword>
<feature type="site" description="Histone H3K4me3 binding" evidence="10">
    <location>
        <position position="800"/>
    </location>
</feature>
<evidence type="ECO:0000256" key="3">
    <source>
        <dbReference type="ARBA" id="ARBA00022604"/>
    </source>
</evidence>
<dbReference type="OrthoDB" id="2756479at2759"/>
<evidence type="ECO:0000313" key="15">
    <source>
        <dbReference type="EMBL" id="PSR72509.1"/>
    </source>
</evidence>
<comment type="similarity">
    <text evidence="2">Belongs to the ING family.</text>
</comment>
<feature type="binding site" evidence="11">
    <location>
        <position position="803"/>
    </location>
    <ligand>
        <name>Zn(2+)</name>
        <dbReference type="ChEBI" id="CHEBI:29105"/>
        <label>1</label>
    </ligand>
</feature>
<dbReference type="PROSITE" id="PS01359">
    <property type="entry name" value="ZF_PHD_1"/>
    <property type="match status" value="1"/>
</dbReference>
<keyword evidence="5" id="KW-0863">Zinc-finger</keyword>
<dbReference type="AlphaFoldDB" id="A0A2R6NJG2"/>
<gene>
    <name evidence="15" type="ORF">PHLCEN_2v11609</name>
</gene>
<evidence type="ECO:0000256" key="7">
    <source>
        <dbReference type="ARBA" id="ARBA00023015"/>
    </source>
</evidence>
<feature type="region of interest" description="Disordered" evidence="13">
    <location>
        <begin position="525"/>
        <end position="581"/>
    </location>
</feature>
<dbReference type="PANTHER" id="PTHR10333">
    <property type="entry name" value="INHIBITOR OF GROWTH PROTEIN"/>
    <property type="match status" value="1"/>
</dbReference>
<dbReference type="SMART" id="SM00249">
    <property type="entry name" value="PHD"/>
    <property type="match status" value="1"/>
</dbReference>
<evidence type="ECO:0000256" key="1">
    <source>
        <dbReference type="ARBA" id="ARBA00004123"/>
    </source>
</evidence>
<dbReference type="InterPro" id="IPR011011">
    <property type="entry name" value="Znf_FYVE_PHD"/>
</dbReference>
<evidence type="ECO:0000259" key="14">
    <source>
        <dbReference type="SMART" id="SM00249"/>
    </source>
</evidence>
<dbReference type="InterPro" id="IPR013083">
    <property type="entry name" value="Znf_RING/FYVE/PHD"/>
</dbReference>
<dbReference type="InterPro" id="IPR001965">
    <property type="entry name" value="Znf_PHD"/>
</dbReference>
<feature type="binding site" evidence="11">
    <location>
        <position position="801"/>
    </location>
    <ligand>
        <name>Zn(2+)</name>
        <dbReference type="ChEBI" id="CHEBI:29105"/>
        <label>1</label>
    </ligand>
</feature>
<keyword evidence="8" id="KW-0804">Transcription</keyword>
<keyword evidence="12" id="KW-0175">Coiled coil</keyword>
<feature type="site" description="Histone H3K4me3 binding" evidence="10">
    <location>
        <position position="811"/>
    </location>
</feature>
<dbReference type="GO" id="GO:0005634">
    <property type="term" value="C:nucleus"/>
    <property type="evidence" value="ECO:0007669"/>
    <property type="project" value="UniProtKB-SubCell"/>
</dbReference>
<feature type="site" description="Histone H3K4me3 binding" evidence="10">
    <location>
        <position position="823"/>
    </location>
</feature>
<feature type="region of interest" description="Disordered" evidence="13">
    <location>
        <begin position="1"/>
        <end position="234"/>
    </location>
</feature>
<keyword evidence="9" id="KW-0539">Nucleus</keyword>
<name>A0A2R6NJG2_9APHY</name>
<accession>A0A2R6NJG2</accession>
<dbReference type="InterPro" id="IPR028651">
    <property type="entry name" value="ING_fam"/>
</dbReference>
<feature type="compositionally biased region" description="Polar residues" evidence="13">
    <location>
        <begin position="103"/>
        <end position="119"/>
    </location>
</feature>
<feature type="compositionally biased region" description="Polar residues" evidence="13">
    <location>
        <begin position="1"/>
        <end position="19"/>
    </location>
</feature>
<comment type="subcellular location">
    <subcellularLocation>
        <location evidence="1">Nucleus</location>
    </subcellularLocation>
</comment>
<feature type="binding site" evidence="11">
    <location>
        <position position="825"/>
    </location>
    <ligand>
        <name>Zn(2+)</name>
        <dbReference type="ChEBI" id="CHEBI:29105"/>
        <label>1</label>
    </ligand>
</feature>
<keyword evidence="4 11" id="KW-0479">Metal-binding</keyword>
<feature type="site" description="Histone H3K4me3 binding" evidence="10">
    <location>
        <position position="815"/>
    </location>
</feature>
<dbReference type="SUPFAM" id="SSF57903">
    <property type="entry name" value="FYVE/PHD zinc finger"/>
    <property type="match status" value="1"/>
</dbReference>
<dbReference type="PANTHER" id="PTHR10333:SF103">
    <property type="entry name" value="INHIBITOR OF GROWTH PROTEIN 3"/>
    <property type="match status" value="1"/>
</dbReference>
<feature type="compositionally biased region" description="Polar residues" evidence="13">
    <location>
        <begin position="54"/>
        <end position="86"/>
    </location>
</feature>
<keyword evidence="3" id="KW-0341">Growth regulation</keyword>
<evidence type="ECO:0000256" key="9">
    <source>
        <dbReference type="ARBA" id="ARBA00023242"/>
    </source>
</evidence>
<feature type="domain" description="Zinc finger PHD-type" evidence="14">
    <location>
        <begin position="800"/>
        <end position="845"/>
    </location>
</feature>
<keyword evidence="6 11" id="KW-0862">Zinc</keyword>
<feature type="region of interest" description="Disordered" evidence="13">
    <location>
        <begin position="640"/>
        <end position="712"/>
    </location>
</feature>
<evidence type="ECO:0000256" key="13">
    <source>
        <dbReference type="SAM" id="MobiDB-lite"/>
    </source>
</evidence>
<evidence type="ECO:0000256" key="10">
    <source>
        <dbReference type="PIRSR" id="PIRSR628651-50"/>
    </source>
</evidence>
<organism evidence="15 16">
    <name type="scientific">Hermanssonia centrifuga</name>
    <dbReference type="NCBI Taxonomy" id="98765"/>
    <lineage>
        <taxon>Eukaryota</taxon>
        <taxon>Fungi</taxon>
        <taxon>Dikarya</taxon>
        <taxon>Basidiomycota</taxon>
        <taxon>Agaricomycotina</taxon>
        <taxon>Agaricomycetes</taxon>
        <taxon>Polyporales</taxon>
        <taxon>Meruliaceae</taxon>
        <taxon>Hermanssonia</taxon>
    </lineage>
</organism>
<feature type="compositionally biased region" description="Low complexity" evidence="13">
    <location>
        <begin position="489"/>
        <end position="503"/>
    </location>
</feature>
<sequence>MSPSNSVPGPFNASASTGVNLPRQAHRLVPVQSANAVAGPSNLYPVRQRPPPGVQTTSSQYQTLPSPVHTDSQSNQLQGAGTSQNHYRPHVAEQPWPSHFGQYPQTAQPGSVNWMSNTVNPPPPQTHQPHPQRRHTIDVSQQGCAVVQAQPDRSFPVEQHRHRAPSAPRPAQPIAEPSDAFRRTPTSNSSGPSQPPRPRMPALPGSSTTQPPNPQGQAPQRPPSPPSYQPSSYAMQHSGTLLRQSAQYLEQSFVVAQKTVAMELERLNTQFMTLKADNKELTMKNKSLSDEKERILKEHNARAAICDTLARERHSAIEGEAKAKEALAALKDQTRQVVVFCKYYQTKHKEVADKLAGSNEEIARVKSVNEAFARLSFQHTGTCAAEEGSESAGKDLAAGEMKFKQIGSFTVPETLSNALEQTVMKDLSDAFEERLAQVMLHQMAERPKYEKEIAVLRARLRSYEGNSSTSPALSPTLVRSTIAMPVTPSSPLSPLVRRSVPPSNAHPPTPPAEHILASSLSRIRTLSSTEVSQPSRPSADAEHITPDAPQTTPSLPMPRHALPTPTPVASTPSSSTCSPDEEDLFTKIKQEDAGVIVPNWPWKRGEIVDLTEYLDDADEPVYTPQIDLRELEMELNAALTETDSPEPAEKTPISDAPTVGSEKKRTLEDDQLDGGDDPARKRMRVDDVQDVEMADGGQGDIDRPSDDSSGLVGGPFEGVADTTDHIMGPPATHQQPEVLQISTGSVPNGDVSRTVADDGLLANKAPVGVEPTTEILATTGARVSNSLRSTAEAEADDRSYCHCKKPPCGVMIACDDPGCAIEWFHLPCADLVEPPAGEWFCKDCSALGRDPDLPIDPHRTELESIHASPPQETGVGIKKETIESLAPSFTILSADSCGRDSKTEPGKLSSRHLELVYNTCGDRMTCRMCVCVSLVLFVPQASVDRCDLLFRRRKEDSANWEVAVFSSRASWADLIGHCETVHPAGYKNLLKVPLDKVEEVRKQLLEK</sequence>
<evidence type="ECO:0000256" key="5">
    <source>
        <dbReference type="ARBA" id="ARBA00022771"/>
    </source>
</evidence>